<evidence type="ECO:0000313" key="3">
    <source>
        <dbReference type="Proteomes" id="UP001338125"/>
    </source>
</evidence>
<accession>A0ABR0SBQ5</accession>
<sequence length="366" mass="42694">MPHRFFRSNVELPGMVSPARGLRARMRWLGRIVQREYHAILRSAHGNYLLEFFAFVVALLALLYDGMVFIPFAAWTMLLDVLDLALQIRSSNAQSDRDDAQKKFNNPNGKIDCLVMSLALDAFRVNYYIYCSYGIITEYPRNLNVHWDILLCKHSYDSFQEFRLMHEKQFNILATESEIPKELTGQHRLITAYEILRVHLGQEAASKYGAPALSTKRQRAEGQPPNELDDNLSIPMAVLNLLLTAFPYQEAIKLTKEYMIEKASFRKDRDYLLRDLDDSRRRMIEKVESDAKSIWNTFIEARSIVIKGKAGTRQVYLTQMGSRRQIQEQYEEALKKLNDEYRVMVDERMKKNIRDGKIKPDIKKPE</sequence>
<comment type="caution">
    <text evidence="2">The sequence shown here is derived from an EMBL/GenBank/DDBJ whole genome shotgun (WGS) entry which is preliminary data.</text>
</comment>
<gene>
    <name evidence="2" type="ORF">PT974_10758</name>
</gene>
<organism evidence="2 3">
    <name type="scientific">Cladobotryum mycophilum</name>
    <dbReference type="NCBI Taxonomy" id="491253"/>
    <lineage>
        <taxon>Eukaryota</taxon>
        <taxon>Fungi</taxon>
        <taxon>Dikarya</taxon>
        <taxon>Ascomycota</taxon>
        <taxon>Pezizomycotina</taxon>
        <taxon>Sordariomycetes</taxon>
        <taxon>Hypocreomycetidae</taxon>
        <taxon>Hypocreales</taxon>
        <taxon>Hypocreaceae</taxon>
        <taxon>Cladobotryum</taxon>
    </lineage>
</organism>
<feature type="transmembrane region" description="Helical" evidence="1">
    <location>
        <begin position="52"/>
        <end position="79"/>
    </location>
</feature>
<protein>
    <submittedName>
        <fullName evidence="2">Uncharacterized protein</fullName>
    </submittedName>
</protein>
<evidence type="ECO:0000313" key="2">
    <source>
        <dbReference type="EMBL" id="KAK5989252.1"/>
    </source>
</evidence>
<keyword evidence="1" id="KW-1133">Transmembrane helix</keyword>
<proteinExistence type="predicted"/>
<dbReference type="EMBL" id="JAVFKD010000015">
    <property type="protein sequence ID" value="KAK5989252.1"/>
    <property type="molecule type" value="Genomic_DNA"/>
</dbReference>
<keyword evidence="1" id="KW-0812">Transmembrane</keyword>
<evidence type="ECO:0000256" key="1">
    <source>
        <dbReference type="SAM" id="Phobius"/>
    </source>
</evidence>
<name>A0ABR0SBQ5_9HYPO</name>
<keyword evidence="1" id="KW-0472">Membrane</keyword>
<keyword evidence="3" id="KW-1185">Reference proteome</keyword>
<reference evidence="2 3" key="1">
    <citation type="submission" date="2024-01" db="EMBL/GenBank/DDBJ databases">
        <title>Complete genome of Cladobotryum mycophilum ATHUM6906.</title>
        <authorList>
            <person name="Christinaki A.C."/>
            <person name="Myridakis A.I."/>
            <person name="Kouvelis V.N."/>
        </authorList>
    </citation>
    <scope>NUCLEOTIDE SEQUENCE [LARGE SCALE GENOMIC DNA]</scope>
    <source>
        <strain evidence="2 3">ATHUM6906</strain>
    </source>
</reference>
<dbReference type="Proteomes" id="UP001338125">
    <property type="component" value="Unassembled WGS sequence"/>
</dbReference>